<dbReference type="EMBL" id="QFQP01000003">
    <property type="protein sequence ID" value="PZR16714.1"/>
    <property type="molecule type" value="Genomic_DNA"/>
</dbReference>
<feature type="transmembrane region" description="Helical" evidence="1">
    <location>
        <begin position="183"/>
        <end position="204"/>
    </location>
</feature>
<feature type="transmembrane region" description="Helical" evidence="1">
    <location>
        <begin position="149"/>
        <end position="171"/>
    </location>
</feature>
<keyword evidence="1" id="KW-1133">Transmembrane helix</keyword>
<evidence type="ECO:0000256" key="1">
    <source>
        <dbReference type="SAM" id="Phobius"/>
    </source>
</evidence>
<feature type="transmembrane region" description="Helical" evidence="1">
    <location>
        <begin position="216"/>
        <end position="239"/>
    </location>
</feature>
<keyword evidence="1" id="KW-0812">Transmembrane</keyword>
<gene>
    <name evidence="2" type="ORF">DI536_06040</name>
</gene>
<dbReference type="Pfam" id="PF12679">
    <property type="entry name" value="ABC2_membrane_2"/>
    <property type="match status" value="1"/>
</dbReference>
<evidence type="ECO:0000313" key="3">
    <source>
        <dbReference type="Proteomes" id="UP000249061"/>
    </source>
</evidence>
<accession>A0A2W5VLH9</accession>
<feature type="transmembrane region" description="Helical" evidence="1">
    <location>
        <begin position="88"/>
        <end position="108"/>
    </location>
</feature>
<feature type="transmembrane region" description="Helical" evidence="1">
    <location>
        <begin position="283"/>
        <end position="305"/>
    </location>
</feature>
<protein>
    <submittedName>
        <fullName evidence="2">ABC transporter permease</fullName>
    </submittedName>
</protein>
<dbReference type="AlphaFoldDB" id="A0A2W5VLH9"/>
<dbReference type="GO" id="GO:0005886">
    <property type="term" value="C:plasma membrane"/>
    <property type="evidence" value="ECO:0007669"/>
    <property type="project" value="UniProtKB-SubCell"/>
</dbReference>
<organism evidence="2 3">
    <name type="scientific">Archangium gephyra</name>
    <dbReference type="NCBI Taxonomy" id="48"/>
    <lineage>
        <taxon>Bacteria</taxon>
        <taxon>Pseudomonadati</taxon>
        <taxon>Myxococcota</taxon>
        <taxon>Myxococcia</taxon>
        <taxon>Myxococcales</taxon>
        <taxon>Cystobacterineae</taxon>
        <taxon>Archangiaceae</taxon>
        <taxon>Archangium</taxon>
    </lineage>
</organism>
<feature type="transmembrane region" description="Helical" evidence="1">
    <location>
        <begin position="24"/>
        <end position="46"/>
    </location>
</feature>
<reference evidence="2 3" key="1">
    <citation type="submission" date="2017-08" db="EMBL/GenBank/DDBJ databases">
        <title>Infants hospitalized years apart are colonized by the same room-sourced microbial strains.</title>
        <authorList>
            <person name="Brooks B."/>
            <person name="Olm M.R."/>
            <person name="Firek B.A."/>
            <person name="Baker R."/>
            <person name="Thomas B.C."/>
            <person name="Morowitz M.J."/>
            <person name="Banfield J.F."/>
        </authorList>
    </citation>
    <scope>NUCLEOTIDE SEQUENCE [LARGE SCALE GENOMIC DNA]</scope>
    <source>
        <strain evidence="2">S2_003_000_R2_14</strain>
    </source>
</reference>
<proteinExistence type="predicted"/>
<comment type="caution">
    <text evidence="2">The sequence shown here is derived from an EMBL/GenBank/DDBJ whole genome shotgun (WGS) entry which is preliminary data.</text>
</comment>
<dbReference type="Proteomes" id="UP000249061">
    <property type="component" value="Unassembled WGS sequence"/>
</dbReference>
<evidence type="ECO:0000313" key="2">
    <source>
        <dbReference type="EMBL" id="PZR16714.1"/>
    </source>
</evidence>
<dbReference type="GO" id="GO:0140359">
    <property type="term" value="F:ABC-type transporter activity"/>
    <property type="evidence" value="ECO:0007669"/>
    <property type="project" value="InterPro"/>
</dbReference>
<name>A0A2W5VLH9_9BACT</name>
<keyword evidence="1" id="KW-0472">Membrane</keyword>
<dbReference type="PANTHER" id="PTHR43471">
    <property type="entry name" value="ABC TRANSPORTER PERMEASE"/>
    <property type="match status" value="1"/>
</dbReference>
<sequence length="310" mass="34076">MVDLSEIVAIWRGETKRALKSGRVLVLLILFLLFVALALTVVGGAMHQLNAKFEQQAAMAGADLSAAQSQLSEQKKQFLKMFVTEDEAMLEALASIPIVLLVVFKLTLRFLPLFIALMGFDQLAGEVGPKSIRYLIVRVKRSSIILGKLLSQITIFAMLLSICTLLMVIVARVLNPDFAAAQVALWTVKLITSSLVLSLAYLALTALFSAITRQSGIALVLNVIALFVIWFIALIAEIFRFPGEEAAMNSLAMLKSESWLAYLRYGSVWHFGDDLLHPSWARALPAALVHVGYGLVFLGLAQFALKKRDL</sequence>